<reference evidence="1" key="2">
    <citation type="journal article" date="2015" name="Data Brief">
        <title>Shoot transcriptome of the giant reed, Arundo donax.</title>
        <authorList>
            <person name="Barrero R.A."/>
            <person name="Guerrero F.D."/>
            <person name="Moolhuijzen P."/>
            <person name="Goolsby J.A."/>
            <person name="Tidwell J."/>
            <person name="Bellgard S.E."/>
            <person name="Bellgard M.I."/>
        </authorList>
    </citation>
    <scope>NUCLEOTIDE SEQUENCE</scope>
    <source>
        <tissue evidence="1">Shoot tissue taken approximately 20 cm above the soil surface</tissue>
    </source>
</reference>
<accession>A0A0A9G0Z0</accession>
<proteinExistence type="predicted"/>
<protein>
    <submittedName>
        <fullName evidence="1">Uncharacterized protein</fullName>
    </submittedName>
</protein>
<name>A0A0A9G0Z0_ARUDO</name>
<sequence length="13" mass="1312">MGFDDADAGGEEV</sequence>
<dbReference type="EMBL" id="GBRH01179729">
    <property type="protein sequence ID" value="JAE18167.1"/>
    <property type="molecule type" value="Transcribed_RNA"/>
</dbReference>
<organism evidence="1">
    <name type="scientific">Arundo donax</name>
    <name type="common">Giant reed</name>
    <name type="synonym">Donax arundinaceus</name>
    <dbReference type="NCBI Taxonomy" id="35708"/>
    <lineage>
        <taxon>Eukaryota</taxon>
        <taxon>Viridiplantae</taxon>
        <taxon>Streptophyta</taxon>
        <taxon>Embryophyta</taxon>
        <taxon>Tracheophyta</taxon>
        <taxon>Spermatophyta</taxon>
        <taxon>Magnoliopsida</taxon>
        <taxon>Liliopsida</taxon>
        <taxon>Poales</taxon>
        <taxon>Poaceae</taxon>
        <taxon>PACMAD clade</taxon>
        <taxon>Arundinoideae</taxon>
        <taxon>Arundineae</taxon>
        <taxon>Arundo</taxon>
    </lineage>
</organism>
<evidence type="ECO:0000313" key="1">
    <source>
        <dbReference type="EMBL" id="JAE18167.1"/>
    </source>
</evidence>
<reference evidence="1" key="1">
    <citation type="submission" date="2014-09" db="EMBL/GenBank/DDBJ databases">
        <authorList>
            <person name="Magalhaes I.L.F."/>
            <person name="Oliveira U."/>
            <person name="Santos F.R."/>
            <person name="Vidigal T.H.D.A."/>
            <person name="Brescovit A.D."/>
            <person name="Santos A.J."/>
        </authorList>
    </citation>
    <scope>NUCLEOTIDE SEQUENCE</scope>
    <source>
        <tissue evidence="1">Shoot tissue taken approximately 20 cm above the soil surface</tissue>
    </source>
</reference>